<reference evidence="1" key="1">
    <citation type="journal article" date="2014" name="Front. Microbiol.">
        <title>High frequency of phylogenetically diverse reductive dehalogenase-homologous genes in deep subseafloor sedimentary metagenomes.</title>
        <authorList>
            <person name="Kawai M."/>
            <person name="Futagami T."/>
            <person name="Toyoda A."/>
            <person name="Takaki Y."/>
            <person name="Nishi S."/>
            <person name="Hori S."/>
            <person name="Arai W."/>
            <person name="Tsubouchi T."/>
            <person name="Morono Y."/>
            <person name="Uchiyama I."/>
            <person name="Ito T."/>
            <person name="Fujiyama A."/>
            <person name="Inagaki F."/>
            <person name="Takami H."/>
        </authorList>
    </citation>
    <scope>NUCLEOTIDE SEQUENCE</scope>
    <source>
        <strain evidence="1">Expedition CK06-06</strain>
    </source>
</reference>
<evidence type="ECO:0000313" key="1">
    <source>
        <dbReference type="EMBL" id="GAI56081.1"/>
    </source>
</evidence>
<sequence>IPQAKSNGQYINFPIWPESRYLVRAAPDKPKKVMDIIKGCSLSKDSNPRVLEDFIEAAVNMPTSIAAKIVDKVEKENWIESPYHLALPIKLNDLLAKLLESKEYKDAVKLTSNLLKVRLKRIPAESGDIFSNEEVEGYIEDYDYGRILETILKIPDCDVQV</sequence>
<gene>
    <name evidence="1" type="ORF">S06H3_58613</name>
</gene>
<feature type="non-terminal residue" evidence="1">
    <location>
        <position position="1"/>
    </location>
</feature>
<name>X1QMS9_9ZZZZ</name>
<accession>X1QMS9</accession>
<dbReference type="EMBL" id="BARV01037964">
    <property type="protein sequence ID" value="GAI56081.1"/>
    <property type="molecule type" value="Genomic_DNA"/>
</dbReference>
<proteinExistence type="predicted"/>
<organism evidence="1">
    <name type="scientific">marine sediment metagenome</name>
    <dbReference type="NCBI Taxonomy" id="412755"/>
    <lineage>
        <taxon>unclassified sequences</taxon>
        <taxon>metagenomes</taxon>
        <taxon>ecological metagenomes</taxon>
    </lineage>
</organism>
<protein>
    <submittedName>
        <fullName evidence="1">Uncharacterized protein</fullName>
    </submittedName>
</protein>
<comment type="caution">
    <text evidence="1">The sequence shown here is derived from an EMBL/GenBank/DDBJ whole genome shotgun (WGS) entry which is preliminary data.</text>
</comment>
<dbReference type="AlphaFoldDB" id="X1QMS9"/>